<dbReference type="Gene3D" id="3.40.50.300">
    <property type="entry name" value="P-loop containing nucleotide triphosphate hydrolases"/>
    <property type="match status" value="2"/>
</dbReference>
<dbReference type="CDD" id="cd19499">
    <property type="entry name" value="RecA-like_ClpB_Hsp104-like"/>
    <property type="match status" value="1"/>
</dbReference>
<accession>A0A2M8KV72</accession>
<dbReference type="Gene3D" id="1.10.8.60">
    <property type="match status" value="2"/>
</dbReference>
<evidence type="ECO:0000313" key="10">
    <source>
        <dbReference type="Proteomes" id="UP000231569"/>
    </source>
</evidence>
<sequence length="1234" mass="136434">MGVFDFLASKKQEGTAPASPQVVEQKTEEVVATSQSYNGIGTPPASAEASAGTPAPVIPVVTTQAPVQPQMPAKPEEANPTTPADKQDANVIDPASDKHAAMDITTRLTQRSNRVLATAAMKAKTLGVGLVDSEHVLFGLLSDQEIFNLLSGMKVIPQELLKQLETSFKKGTEKGNPQLAPRVKKILEDALVAARKQGYEFISPEHILYALHNEGEGLGSTILTKAGLDKGALGKKVMGKRAETDEEGNGSMQGKGKQNAVERFTTDLTAKAQGGELDAVVERSREIERVIHILSRRTKNNPVLIGEAGVGKTAIVEGLAQKIVQKAVPETLLNKRILQLDLMGMLAGASHRGDFEERLKSLLEELKSSKGGVILFIDEIHMIVGAGGDEGSGDAANIIKPALARGEIQTIGATTTTEYRKYIEKDPALERRLQPIVVPEPTEVQAIKMLRAVRDKYEAFHKVKIPDEAIDAAVKLSKRYVGGRFLPDKAIDLIDESASAVRLPIISLPEEISSLQEQMQALNAEQSEALKTNNKVKANVYQKRIIDLQDVLNEKQEEYKQKKAMSVGVISIQLIKDVIARWTGIPVQKITESEKEKMVKLEDIMHKRLINQVHAVASVAQAVRRGRAGLKSQERPIGSFVFLGPTGVGKTELAKTLAEVLFGTEESMVRFDMTEYMEKHEVAKLLGAPPGYIGYEEGGKLTEAVKRRPYAVILFDEIEKAHPDIFNILLQILDDGRLTDNKGHTVSFKNTVVICTSNIGTRTIQEALMKQGKDHIEEAPSLSTYAISPKGRSIVSIGNQFFVKEPGASSWQPMPILEYFAGQKIIEKGADGKEVESTGPTFKVGTHAISPKGVEVISEGEALYVRTSTTAKDWKKMRLVDYFVDQIVINALPDTPEEQLPTKKLYTHTFTPKEEEVITYKDRLWIRKGDKPEWETKTLADYIVGAKTKEGRAVPSAYWNEHVFTNDGKEVVIVGSEAYTKDKDVWSVTKLSDYFGKDFPLEEEVKKVQKVEDEVADKQFAVIKPRVLDELLKFMRPELVNRFDEVIIFEPLKFVHMLEIVKLQLKSLAKLLEEQSIGLFVTEVAEKEIVKSGFDPVFGARPLRRTIQRIVENPISEMIIAEKVHEGNVIVVDFDGDQLTFTIDTSGAYAPQMKEQKKTFTCGTCKREFTTVVMPDRSTPVCPYCGAAQLQQKTDSQKPNEPAPEEKTEEKSEEKPDDKLVKPQVPPQPHLAPL</sequence>
<evidence type="ECO:0000256" key="2">
    <source>
        <dbReference type="ARBA" id="ARBA00022741"/>
    </source>
</evidence>
<dbReference type="Pfam" id="PF00004">
    <property type="entry name" value="AAA"/>
    <property type="match status" value="1"/>
</dbReference>
<reference evidence="10" key="1">
    <citation type="submission" date="2017-09" db="EMBL/GenBank/DDBJ databases">
        <title>Depth-based differentiation of microbial function through sediment-hosted aquifers and enrichment of novel symbionts in the deep terrestrial subsurface.</title>
        <authorList>
            <person name="Probst A.J."/>
            <person name="Ladd B."/>
            <person name="Jarett J.K."/>
            <person name="Geller-Mcgrath D.E."/>
            <person name="Sieber C.M.K."/>
            <person name="Emerson J.B."/>
            <person name="Anantharaman K."/>
            <person name="Thomas B.C."/>
            <person name="Malmstrom R."/>
            <person name="Stieglmeier M."/>
            <person name="Klingl A."/>
            <person name="Woyke T."/>
            <person name="Ryan C.M."/>
            <person name="Banfield J.F."/>
        </authorList>
    </citation>
    <scope>NUCLEOTIDE SEQUENCE [LARGE SCALE GENOMIC DNA]</scope>
</reference>
<evidence type="ECO:0000259" key="8">
    <source>
        <dbReference type="PROSITE" id="PS51903"/>
    </source>
</evidence>
<dbReference type="SMART" id="SM01086">
    <property type="entry name" value="ClpB_D2-small"/>
    <property type="match status" value="1"/>
</dbReference>
<evidence type="ECO:0000256" key="1">
    <source>
        <dbReference type="ARBA" id="ARBA00022737"/>
    </source>
</evidence>
<dbReference type="InterPro" id="IPR001270">
    <property type="entry name" value="ClpA/B"/>
</dbReference>
<keyword evidence="1 5" id="KW-0677">Repeat</keyword>
<dbReference type="PROSITE" id="PS51903">
    <property type="entry name" value="CLP_R"/>
    <property type="match status" value="1"/>
</dbReference>
<evidence type="ECO:0000256" key="7">
    <source>
        <dbReference type="SAM" id="MobiDB-lite"/>
    </source>
</evidence>
<dbReference type="SUPFAM" id="SSF52540">
    <property type="entry name" value="P-loop containing nucleoside triphosphate hydrolases"/>
    <property type="match status" value="3"/>
</dbReference>
<dbReference type="FunFam" id="3.40.50.300:FF:000010">
    <property type="entry name" value="Chaperone clpB 1, putative"/>
    <property type="match status" value="1"/>
</dbReference>
<dbReference type="InterPro" id="IPR027417">
    <property type="entry name" value="P-loop_NTPase"/>
</dbReference>
<dbReference type="GO" id="GO:0034605">
    <property type="term" value="P:cellular response to heat"/>
    <property type="evidence" value="ECO:0007669"/>
    <property type="project" value="TreeGrafter"/>
</dbReference>
<organism evidence="9 10">
    <name type="scientific">Candidatus Roizmanbacteria bacterium CG10_big_fil_rev_8_21_14_0_10_45_7</name>
    <dbReference type="NCBI Taxonomy" id="1974854"/>
    <lineage>
        <taxon>Bacteria</taxon>
        <taxon>Candidatus Roizmaniibacteriota</taxon>
    </lineage>
</organism>
<dbReference type="PRINTS" id="PR00300">
    <property type="entry name" value="CLPPROTEASEA"/>
</dbReference>
<feature type="region of interest" description="Disordered" evidence="7">
    <location>
        <begin position="1190"/>
        <end position="1234"/>
    </location>
</feature>
<evidence type="ECO:0000256" key="6">
    <source>
        <dbReference type="SAM" id="Coils"/>
    </source>
</evidence>
<evidence type="ECO:0000256" key="3">
    <source>
        <dbReference type="ARBA" id="ARBA00022840"/>
    </source>
</evidence>
<dbReference type="EMBL" id="PFEE01000031">
    <property type="protein sequence ID" value="PJE63773.1"/>
    <property type="molecule type" value="Genomic_DNA"/>
</dbReference>
<keyword evidence="6" id="KW-0175">Coiled coil</keyword>
<dbReference type="PROSITE" id="PS00870">
    <property type="entry name" value="CLPAB_1"/>
    <property type="match status" value="1"/>
</dbReference>
<dbReference type="InterPro" id="IPR018368">
    <property type="entry name" value="ClpA/B_CS1"/>
</dbReference>
<dbReference type="GO" id="GO:0005737">
    <property type="term" value="C:cytoplasm"/>
    <property type="evidence" value="ECO:0007669"/>
    <property type="project" value="TreeGrafter"/>
</dbReference>
<dbReference type="Pfam" id="PF10431">
    <property type="entry name" value="ClpB_D2-small"/>
    <property type="match status" value="1"/>
</dbReference>
<comment type="caution">
    <text evidence="9">The sequence shown here is derived from an EMBL/GenBank/DDBJ whole genome shotgun (WGS) entry which is preliminary data.</text>
</comment>
<dbReference type="Gene3D" id="1.10.1780.10">
    <property type="entry name" value="Clp, N-terminal domain"/>
    <property type="match status" value="1"/>
</dbReference>
<evidence type="ECO:0000313" key="9">
    <source>
        <dbReference type="EMBL" id="PJE63773.1"/>
    </source>
</evidence>
<dbReference type="Pfam" id="PF02861">
    <property type="entry name" value="Clp_N"/>
    <property type="match status" value="1"/>
</dbReference>
<dbReference type="CDD" id="cd00009">
    <property type="entry name" value="AAA"/>
    <property type="match status" value="1"/>
</dbReference>
<dbReference type="GO" id="GO:0005524">
    <property type="term" value="F:ATP binding"/>
    <property type="evidence" value="ECO:0007669"/>
    <property type="project" value="UniProtKB-KW"/>
</dbReference>
<keyword evidence="3" id="KW-0067">ATP-binding</keyword>
<feature type="compositionally biased region" description="Basic and acidic residues" evidence="7">
    <location>
        <begin position="1204"/>
        <end position="1221"/>
    </location>
</feature>
<dbReference type="InterPro" id="IPR036628">
    <property type="entry name" value="Clp_N_dom_sf"/>
</dbReference>
<dbReference type="SUPFAM" id="SSF81923">
    <property type="entry name" value="Double Clp-N motif"/>
    <property type="match status" value="1"/>
</dbReference>
<name>A0A2M8KV72_9BACT</name>
<keyword evidence="2" id="KW-0547">Nucleotide-binding</keyword>
<keyword evidence="4" id="KW-0143">Chaperone</keyword>
<feature type="coiled-coil region" evidence="6">
    <location>
        <begin position="505"/>
        <end position="565"/>
    </location>
</feature>
<evidence type="ECO:0000256" key="5">
    <source>
        <dbReference type="PROSITE-ProRule" id="PRU01251"/>
    </source>
</evidence>
<dbReference type="AlphaFoldDB" id="A0A2M8KV72"/>
<dbReference type="InterPro" id="IPR041546">
    <property type="entry name" value="ClpA/ClpB_AAA_lid"/>
</dbReference>
<dbReference type="PANTHER" id="PTHR11638:SF18">
    <property type="entry name" value="HEAT SHOCK PROTEIN 104"/>
    <property type="match status" value="1"/>
</dbReference>
<evidence type="ECO:0000256" key="4">
    <source>
        <dbReference type="ARBA" id="ARBA00023186"/>
    </source>
</evidence>
<dbReference type="Gene3D" id="4.10.860.10">
    <property type="entry name" value="UVR domain"/>
    <property type="match status" value="1"/>
</dbReference>
<gene>
    <name evidence="9" type="ORF">COU89_01480</name>
</gene>
<feature type="compositionally biased region" description="Pro residues" evidence="7">
    <location>
        <begin position="1224"/>
        <end position="1234"/>
    </location>
</feature>
<dbReference type="SMART" id="SM00382">
    <property type="entry name" value="AAA"/>
    <property type="match status" value="2"/>
</dbReference>
<dbReference type="PANTHER" id="PTHR11638">
    <property type="entry name" value="ATP-DEPENDENT CLP PROTEASE"/>
    <property type="match status" value="1"/>
</dbReference>
<dbReference type="Proteomes" id="UP000231569">
    <property type="component" value="Unassembled WGS sequence"/>
</dbReference>
<protein>
    <recommendedName>
        <fullName evidence="8">Clp R domain-containing protein</fullName>
    </recommendedName>
</protein>
<dbReference type="Pfam" id="PF17871">
    <property type="entry name" value="AAA_lid_9"/>
    <property type="match status" value="1"/>
</dbReference>
<dbReference type="InterPro" id="IPR050130">
    <property type="entry name" value="ClpA_ClpB"/>
</dbReference>
<dbReference type="GO" id="GO:0016887">
    <property type="term" value="F:ATP hydrolysis activity"/>
    <property type="evidence" value="ECO:0007669"/>
    <property type="project" value="InterPro"/>
</dbReference>
<dbReference type="Pfam" id="PF07724">
    <property type="entry name" value="AAA_2"/>
    <property type="match status" value="1"/>
</dbReference>
<dbReference type="InterPro" id="IPR019489">
    <property type="entry name" value="Clp_ATPase_C"/>
</dbReference>
<feature type="region of interest" description="Disordered" evidence="7">
    <location>
        <begin position="1"/>
        <end position="89"/>
    </location>
</feature>
<feature type="domain" description="Clp R" evidence="8">
    <location>
        <begin position="105"/>
        <end position="243"/>
    </location>
</feature>
<dbReference type="InterPro" id="IPR003959">
    <property type="entry name" value="ATPase_AAA_core"/>
</dbReference>
<dbReference type="InterPro" id="IPR003593">
    <property type="entry name" value="AAA+_ATPase"/>
</dbReference>
<dbReference type="FunFam" id="3.40.50.300:FF:000025">
    <property type="entry name" value="ATP-dependent Clp protease subunit"/>
    <property type="match status" value="1"/>
</dbReference>
<proteinExistence type="predicted"/>
<dbReference type="InterPro" id="IPR004176">
    <property type="entry name" value="Clp_R_N"/>
</dbReference>